<evidence type="ECO:0000313" key="2">
    <source>
        <dbReference type="Proteomes" id="UP000639006"/>
    </source>
</evidence>
<organism evidence="1 2">
    <name type="scientific">Candidatus Argoarchaeum ethanivorans</name>
    <dbReference type="NCBI Taxonomy" id="2608793"/>
    <lineage>
        <taxon>Archaea</taxon>
        <taxon>Methanobacteriati</taxon>
        <taxon>Methanobacteriota</taxon>
        <taxon>Stenosarchaea group</taxon>
        <taxon>Methanomicrobia</taxon>
        <taxon>Methanosarcinales</taxon>
        <taxon>Methanosarcinales incertae sedis</taxon>
        <taxon>GOM Arc I cluster</taxon>
        <taxon>Candidatus Argoarchaeum</taxon>
    </lineage>
</organism>
<evidence type="ECO:0000313" key="1">
    <source>
        <dbReference type="EMBL" id="CAD6491082.1"/>
    </source>
</evidence>
<dbReference type="PIRSF" id="PIRSF016937">
    <property type="entry name" value="UCP016937"/>
    <property type="match status" value="1"/>
</dbReference>
<sequence length="499" mass="54372">MNPIEFMRLKPRISHSPTIDTYELKSRMDLKMQQHRPYFIVASVEVGNTTTKCILMAVNLKEGKSYLVNKTVKMTRDVRPPKGDEEVFGYTLNRVPLTRNAVSELVRDTLLECFYSVNLDIKKDLNFVVRSTGVVAGFRTEEEIGNIIKALADGCLFAGVPPRAMTSAFSIDNIGAAFKPYSLIEKINFDGAVGGVTPPKGATGVELVANEMEGELATAGLKEGAKWAGVDYRNPCLSLDFGTTLDGRITNANLPYAKTIGNFCGLAGAIPDALVRGTKLVDGNVGVALDVINEKPAGNITLMRKSRVIEEYAERIHKYIIIETVPSGRDHYGTIPVNPEVAKVLDVTLIGCDIGHDGSDLPKLAEIGGEIYKKYDLNILSAILDVTMAKLVQRLVKLALDQHLINRDTAIGVTGRAGITCNKPKIILKYIKELGIYDNSEENVVFVDDGLARGAAVMARCMNLLGTPKTPIGGNRGGRCVLGARIKHEKELRQASQVR</sequence>
<dbReference type="AlphaFoldDB" id="A0A811T5Z5"/>
<reference evidence="1" key="1">
    <citation type="submission" date="2020-10" db="EMBL/GenBank/DDBJ databases">
        <authorList>
            <person name="Hahn C.J."/>
            <person name="Laso-Perez R."/>
            <person name="Vulcano F."/>
            <person name="Vaziourakis K.-M."/>
            <person name="Stokke R."/>
            <person name="Steen I.H."/>
            <person name="Teske A."/>
            <person name="Boetius A."/>
            <person name="Liebeke M."/>
            <person name="Amann R."/>
            <person name="Knittel K."/>
        </authorList>
    </citation>
    <scope>NUCLEOTIDE SEQUENCE</scope>
    <source>
        <strain evidence="1">Gfbio:e3339647-f889-4370-9287-4fb5cb688e4c:AG392M11_GoMArc1</strain>
    </source>
</reference>
<proteinExistence type="predicted"/>
<accession>A0A811T5Z5</accession>
<dbReference type="InterPro" id="IPR008303">
    <property type="entry name" value="Methan_mark_14"/>
</dbReference>
<dbReference type="Pfam" id="PF09887">
    <property type="entry name" value="DUF2114"/>
    <property type="match status" value="1"/>
</dbReference>
<gene>
    <name evidence="1" type="ORF">DIAAKJNI_00055</name>
</gene>
<dbReference type="NCBIfam" id="TIGR03285">
    <property type="entry name" value="methan_mark_14"/>
    <property type="match status" value="1"/>
</dbReference>
<protein>
    <recommendedName>
        <fullName evidence="3">Methanogenesis marker 14 protein</fullName>
    </recommendedName>
</protein>
<dbReference type="EMBL" id="CAJHIQ010000002">
    <property type="protein sequence ID" value="CAD6491082.1"/>
    <property type="molecule type" value="Genomic_DNA"/>
</dbReference>
<evidence type="ECO:0008006" key="3">
    <source>
        <dbReference type="Google" id="ProtNLM"/>
    </source>
</evidence>
<name>A0A811T5Z5_9EURY</name>
<comment type="caution">
    <text evidence="1">The sequence shown here is derived from an EMBL/GenBank/DDBJ whole genome shotgun (WGS) entry which is preliminary data.</text>
</comment>
<dbReference type="Proteomes" id="UP000639006">
    <property type="component" value="Unassembled WGS sequence"/>
</dbReference>